<keyword evidence="5" id="KW-1185">Reference proteome</keyword>
<dbReference type="InterPro" id="IPR050942">
    <property type="entry name" value="F-box_BR-signaling"/>
</dbReference>
<organism evidence="3 4">
    <name type="scientific">Gossypium barbadense</name>
    <name type="common">Sea Island cotton</name>
    <name type="synonym">Hibiscus barbadensis</name>
    <dbReference type="NCBI Taxonomy" id="3634"/>
    <lineage>
        <taxon>Eukaryota</taxon>
        <taxon>Viridiplantae</taxon>
        <taxon>Streptophyta</taxon>
        <taxon>Embryophyta</taxon>
        <taxon>Tracheophyta</taxon>
        <taxon>Spermatophyta</taxon>
        <taxon>Magnoliopsida</taxon>
        <taxon>eudicotyledons</taxon>
        <taxon>Gunneridae</taxon>
        <taxon>Pentapetalae</taxon>
        <taxon>rosids</taxon>
        <taxon>malvids</taxon>
        <taxon>Malvales</taxon>
        <taxon>Malvaceae</taxon>
        <taxon>Malvoideae</taxon>
        <taxon>Gossypium</taxon>
    </lineage>
</organism>
<dbReference type="OrthoDB" id="642536at2759"/>
<evidence type="ECO:0000313" key="3">
    <source>
        <dbReference type="EMBL" id="PPR81069.1"/>
    </source>
</evidence>
<dbReference type="PANTHER" id="PTHR44259:SF107">
    <property type="entry name" value="F-BOX PROTEIN SKIP23-LIKE"/>
    <property type="match status" value="1"/>
</dbReference>
<dbReference type="InterPro" id="IPR005174">
    <property type="entry name" value="KIB1-4_b-propeller"/>
</dbReference>
<dbReference type="PANTHER" id="PTHR44259">
    <property type="entry name" value="OS07G0183000 PROTEIN-RELATED"/>
    <property type="match status" value="1"/>
</dbReference>
<evidence type="ECO:0000313" key="4">
    <source>
        <dbReference type="Proteomes" id="UP000239757"/>
    </source>
</evidence>
<reference evidence="3 4" key="1">
    <citation type="submission" date="2015-01" db="EMBL/GenBank/DDBJ databases">
        <title>Genome of allotetraploid Gossypium barbadense reveals genomic plasticity and fiber elongation in cotton evolution.</title>
        <authorList>
            <person name="Chen X."/>
            <person name="Liu X."/>
            <person name="Zhao B."/>
            <person name="Zheng H."/>
            <person name="Hu Y."/>
            <person name="Lu G."/>
            <person name="Yang C."/>
            <person name="Chen J."/>
            <person name="Shan C."/>
            <person name="Zhang L."/>
            <person name="Zhou Y."/>
            <person name="Wang L."/>
            <person name="Guo W."/>
            <person name="Bai Y."/>
            <person name="Ruan J."/>
            <person name="Shangguan X."/>
            <person name="Mao Y."/>
            <person name="Jiang J."/>
            <person name="Zhu Y."/>
            <person name="Lei J."/>
            <person name="Kang H."/>
            <person name="Chen S."/>
            <person name="He X."/>
            <person name="Wang R."/>
            <person name="Wang Y."/>
            <person name="Chen J."/>
            <person name="Wang L."/>
            <person name="Yu S."/>
            <person name="Wang B."/>
            <person name="Wei J."/>
            <person name="Song S."/>
            <person name="Lu X."/>
            <person name="Gao Z."/>
            <person name="Gu W."/>
            <person name="Deng X."/>
            <person name="Ma D."/>
            <person name="Wang S."/>
            <person name="Liang W."/>
            <person name="Fang L."/>
            <person name="Cai C."/>
            <person name="Zhu X."/>
            <person name="Zhou B."/>
            <person name="Zhang Y."/>
            <person name="Chen Z."/>
            <person name="Xu S."/>
            <person name="Zhu R."/>
            <person name="Wang S."/>
            <person name="Zhang T."/>
            <person name="Zhao G."/>
        </authorList>
    </citation>
    <scope>NUCLEOTIDE SEQUENCE [LARGE SCALE GENOMIC DNA]</scope>
    <source>
        <strain evidence="4">cv. Xinhai21</strain>
        <tissue evidence="3">Leaf</tissue>
    </source>
</reference>
<feature type="domain" description="KIB1-4 beta-propeller" evidence="1">
    <location>
        <begin position="35"/>
        <end position="281"/>
    </location>
</feature>
<name>A0A2P5VQE4_GOSBA</name>
<evidence type="ECO:0000259" key="1">
    <source>
        <dbReference type="Pfam" id="PF03478"/>
    </source>
</evidence>
<protein>
    <recommendedName>
        <fullName evidence="1">KIB1-4 beta-propeller domain-containing protein</fullName>
    </recommendedName>
</protein>
<dbReference type="AlphaFoldDB" id="A0A2P5VQE4"/>
<proteinExistence type="predicted"/>
<reference evidence="2" key="2">
    <citation type="submission" date="2019-06" db="EMBL/GenBank/DDBJ databases">
        <title>WGS assembly of Gossypium barbadense.</title>
        <authorList>
            <person name="Chen Z.J."/>
            <person name="Sreedasyam A."/>
            <person name="Ando A."/>
            <person name="Song Q."/>
            <person name="De L."/>
            <person name="Hulse-Kemp A."/>
            <person name="Ding M."/>
            <person name="Ye W."/>
            <person name="Kirkbride R."/>
            <person name="Jenkins J."/>
            <person name="Plott C."/>
            <person name="Lovell J."/>
            <person name="Lin Y.-M."/>
            <person name="Vaughn R."/>
            <person name="Liu B."/>
            <person name="Li W."/>
            <person name="Simpson S."/>
            <person name="Scheffler B."/>
            <person name="Saski C."/>
            <person name="Grover C."/>
            <person name="Hu G."/>
            <person name="Conover J."/>
            <person name="Carlson J."/>
            <person name="Shu S."/>
            <person name="Boston L."/>
            <person name="Williams M."/>
            <person name="Peterson D."/>
            <person name="Mcgee K."/>
            <person name="Jones D."/>
            <person name="Wendel J."/>
            <person name="Stelly D."/>
            <person name="Grimwood J."/>
            <person name="Schmutz J."/>
        </authorList>
    </citation>
    <scope>NUCLEOTIDE SEQUENCE [LARGE SCALE GENOMIC DNA]</scope>
    <source>
        <strain evidence="2">1400233.01</strain>
    </source>
</reference>
<gene>
    <name evidence="2" type="ORF">ES319_D10G286700v1</name>
    <name evidence="3" type="ORF">GOBAR_AA39647</name>
</gene>
<evidence type="ECO:0000313" key="2">
    <source>
        <dbReference type="EMBL" id="KAB2011031.1"/>
    </source>
</evidence>
<dbReference type="Pfam" id="PF03478">
    <property type="entry name" value="Beta-prop_KIB1-4"/>
    <property type="match status" value="1"/>
</dbReference>
<evidence type="ECO:0000313" key="5">
    <source>
        <dbReference type="Proteomes" id="UP000327439"/>
    </source>
</evidence>
<dbReference type="EMBL" id="CM018224">
    <property type="protein sequence ID" value="KAB2011031.1"/>
    <property type="molecule type" value="Genomic_DNA"/>
</dbReference>
<dbReference type="Proteomes" id="UP000327439">
    <property type="component" value="Chromosome D10"/>
</dbReference>
<dbReference type="Proteomes" id="UP000239757">
    <property type="component" value="Unassembled WGS sequence"/>
</dbReference>
<sequence>MTNAARDLIRMTAVCRSWQASLANKRIKCPICLMLTEEIQGRRCWGSPLSWLVTYALDFETRLFNPFSRTRIPLPSLSTIAEEEDCSPGELFEYSLRKLILCTSPEDDCIVLANTSDGWFFAKPSDEAWTLIGLSDHNDLDDAIYFEGNFYGRLHTGEIVFWEATHPKVVGFAPPPPDLRYFYPGIIINYLFDLGGNLCIACRHVDTYYVTVGFVIFKLDMDTKSWEKIYSLGDRSLFLGNCSTFAIAAADYPGCKPNCIYFSDDSPLLGPTTRLDVGIYDCQNLKLEKQREIVIFVSE</sequence>
<accession>A0A2P5VQE4</accession>
<dbReference type="EMBL" id="KZ671522">
    <property type="protein sequence ID" value="PPR81069.1"/>
    <property type="molecule type" value="Genomic_DNA"/>
</dbReference>